<name>A0A081NL47_9GAMM</name>
<evidence type="ECO:0000313" key="2">
    <source>
        <dbReference type="Proteomes" id="UP000028073"/>
    </source>
</evidence>
<dbReference type="eggNOG" id="ENOG5032R5E">
    <property type="taxonomic scope" value="Bacteria"/>
</dbReference>
<dbReference type="OrthoDB" id="6147138at2"/>
<dbReference type="STRING" id="1137799.GZ78_04015"/>
<evidence type="ECO:0000313" key="1">
    <source>
        <dbReference type="EMBL" id="KEQ19170.1"/>
    </source>
</evidence>
<keyword evidence="2" id="KW-1185">Reference proteome</keyword>
<accession>A0A081NL47</accession>
<dbReference type="EMBL" id="JOKH01000001">
    <property type="protein sequence ID" value="KEQ19170.1"/>
    <property type="molecule type" value="Genomic_DNA"/>
</dbReference>
<dbReference type="Pfam" id="PF18906">
    <property type="entry name" value="Phage_tube_2"/>
    <property type="match status" value="1"/>
</dbReference>
<reference evidence="1 2" key="1">
    <citation type="submission" date="2014-06" db="EMBL/GenBank/DDBJ databases">
        <title>Whole Genome Sequences of Three Symbiotic Endozoicomonas Bacteria.</title>
        <authorList>
            <person name="Neave M.J."/>
            <person name="Apprill A."/>
            <person name="Voolstra C.R."/>
        </authorList>
    </citation>
    <scope>NUCLEOTIDE SEQUENCE [LARGE SCALE GENOMIC DNA]</scope>
    <source>
        <strain evidence="1 2">DSM 25634</strain>
    </source>
</reference>
<sequence length="304" mass="32281">MARKFAKKVLAFAPESTYGTDAIDGGSPSYVLGREVSITPMAGESTALDYDDGKLGNSPELPTEIYVTLEFGCDFSGSGTANQPAPWAGLAEACLRTATVGSSPEQVSYALDDNSTASNTFYFYMDGVLHALVGARGSMSLSLVAKQFPQMRYTFTGLFVKPKAGANPAASFSDWQTPLKVGAEYTSASLAGNSVKLISLEYDQANQVSYEEYIGHEEVMISDYQPSGTLVLEAGSLGSFDPFAKAETGETVAFSLTHGIAGNQVQWSTDKLQLGRPTYGDQNGTLTYSIPVRPIGDGDQIITA</sequence>
<organism evidence="1 2">
    <name type="scientific">Endozoicomonas numazuensis</name>
    <dbReference type="NCBI Taxonomy" id="1137799"/>
    <lineage>
        <taxon>Bacteria</taxon>
        <taxon>Pseudomonadati</taxon>
        <taxon>Pseudomonadota</taxon>
        <taxon>Gammaproteobacteria</taxon>
        <taxon>Oceanospirillales</taxon>
        <taxon>Endozoicomonadaceae</taxon>
        <taxon>Endozoicomonas</taxon>
    </lineage>
</organism>
<proteinExistence type="predicted"/>
<dbReference type="AlphaFoldDB" id="A0A081NL47"/>
<comment type="caution">
    <text evidence="1">The sequence shown here is derived from an EMBL/GenBank/DDBJ whole genome shotgun (WGS) entry which is preliminary data.</text>
</comment>
<dbReference type="InterPro" id="IPR044000">
    <property type="entry name" value="Phage_tube_2"/>
</dbReference>
<dbReference type="Proteomes" id="UP000028073">
    <property type="component" value="Unassembled WGS sequence"/>
</dbReference>
<dbReference type="RefSeq" id="WP_034832844.1">
    <property type="nucleotide sequence ID" value="NZ_JOKH01000001.1"/>
</dbReference>
<gene>
    <name evidence="1" type="ORF">GZ78_04015</name>
</gene>
<protein>
    <submittedName>
        <fullName evidence="1">Uncharacterized protein</fullName>
    </submittedName>
</protein>